<dbReference type="EMBL" id="JAGETZ010000009">
    <property type="protein sequence ID" value="MBO2010940.1"/>
    <property type="molecule type" value="Genomic_DNA"/>
</dbReference>
<protein>
    <submittedName>
        <fullName evidence="1">Uncharacterized protein</fullName>
    </submittedName>
</protein>
<evidence type="ECO:0000313" key="2">
    <source>
        <dbReference type="Proteomes" id="UP000664369"/>
    </source>
</evidence>
<comment type="caution">
    <text evidence="1">The sequence shown here is derived from an EMBL/GenBank/DDBJ whole genome shotgun (WGS) entry which is preliminary data.</text>
</comment>
<dbReference type="RefSeq" id="WP_208176637.1">
    <property type="nucleotide sequence ID" value="NZ_JAGETZ010000009.1"/>
</dbReference>
<proteinExistence type="predicted"/>
<sequence>MASLSHLTTWAMCDEVLARLGIKLATYQHQTANIDYAEEVAGRTATNTATRLAKATADVARYTTDVARPGQTPVELRRAQSALITATAQRDHLALDTTAQTGTEAYMDEVGTDQIDGQVAVITARINEVTAHRATLSA</sequence>
<keyword evidence="2" id="KW-1185">Reference proteome</keyword>
<dbReference type="Proteomes" id="UP000664369">
    <property type="component" value="Unassembled WGS sequence"/>
</dbReference>
<accession>A0ABS3QI76</accession>
<reference evidence="1 2" key="1">
    <citation type="submission" date="2021-03" db="EMBL/GenBank/DDBJ databases">
        <authorList>
            <person name="Kim M.K."/>
        </authorList>
    </citation>
    <scope>NUCLEOTIDE SEQUENCE [LARGE SCALE GENOMIC DNA]</scope>
    <source>
        <strain evidence="1 2">BT442</strain>
    </source>
</reference>
<organism evidence="1 2">
    <name type="scientific">Hymenobacter negativus</name>
    <dbReference type="NCBI Taxonomy" id="2795026"/>
    <lineage>
        <taxon>Bacteria</taxon>
        <taxon>Pseudomonadati</taxon>
        <taxon>Bacteroidota</taxon>
        <taxon>Cytophagia</taxon>
        <taxon>Cytophagales</taxon>
        <taxon>Hymenobacteraceae</taxon>
        <taxon>Hymenobacter</taxon>
    </lineage>
</organism>
<evidence type="ECO:0000313" key="1">
    <source>
        <dbReference type="EMBL" id="MBO2010940.1"/>
    </source>
</evidence>
<name>A0ABS3QI76_9BACT</name>
<gene>
    <name evidence="1" type="ORF">J4E00_17905</name>
</gene>